<proteinExistence type="inferred from homology"/>
<dbReference type="InterPro" id="IPR018234">
    <property type="entry name" value="GTP_CycHdrlase_I_CS"/>
</dbReference>
<dbReference type="GO" id="GO:0008270">
    <property type="term" value="F:zinc ion binding"/>
    <property type="evidence" value="ECO:0007669"/>
    <property type="project" value="TreeGrafter"/>
</dbReference>
<dbReference type="STRING" id="102285.A0A0R3T8P5"/>
<dbReference type="PANTHER" id="PTHR11109:SF7">
    <property type="entry name" value="GTP CYCLOHYDROLASE 1"/>
    <property type="match status" value="1"/>
</dbReference>
<comment type="similarity">
    <text evidence="3">Belongs to the GTP cyclohydrolase I family.</text>
</comment>
<dbReference type="AlphaFoldDB" id="A0A0R3T8P5"/>
<dbReference type="EMBL" id="UZAE01002008">
    <property type="protein sequence ID" value="VDN99291.1"/>
    <property type="molecule type" value="Genomic_DNA"/>
</dbReference>
<keyword evidence="14" id="KW-1185">Reference proteome</keyword>
<evidence type="ECO:0000259" key="12">
    <source>
        <dbReference type="Pfam" id="PF01227"/>
    </source>
</evidence>
<dbReference type="InterPro" id="IPR043133">
    <property type="entry name" value="GTP-CH-I_C/QueF"/>
</dbReference>
<dbReference type="EC" id="3.5.4.16" evidence="4"/>
<dbReference type="GO" id="GO:0003934">
    <property type="term" value="F:GTP cyclohydrolase I activity"/>
    <property type="evidence" value="ECO:0007669"/>
    <property type="project" value="UniProtKB-EC"/>
</dbReference>
<evidence type="ECO:0000256" key="7">
    <source>
        <dbReference type="ARBA" id="ARBA00022801"/>
    </source>
</evidence>
<evidence type="ECO:0000256" key="11">
    <source>
        <dbReference type="SAM" id="MobiDB-lite"/>
    </source>
</evidence>
<dbReference type="FunFam" id="1.10.286.10:FF:000003">
    <property type="entry name" value="GTP cyclohydrolase 1"/>
    <property type="match status" value="1"/>
</dbReference>
<evidence type="ECO:0000313" key="13">
    <source>
        <dbReference type="EMBL" id="VDN99291.1"/>
    </source>
</evidence>
<gene>
    <name evidence="13" type="ORF">HNAJ_LOCUS3432</name>
</gene>
<reference evidence="13 14" key="2">
    <citation type="submission" date="2018-11" db="EMBL/GenBank/DDBJ databases">
        <authorList>
            <consortium name="Pathogen Informatics"/>
        </authorList>
    </citation>
    <scope>NUCLEOTIDE SEQUENCE [LARGE SCALE GENOMIC DNA]</scope>
</reference>
<dbReference type="InterPro" id="IPR001474">
    <property type="entry name" value="GTP_CycHdrlase_I"/>
</dbReference>
<dbReference type="InterPro" id="IPR043134">
    <property type="entry name" value="GTP-CH-I_N"/>
</dbReference>
<dbReference type="GO" id="GO:0006729">
    <property type="term" value="P:tetrahydrobiopterin biosynthetic process"/>
    <property type="evidence" value="ECO:0007669"/>
    <property type="project" value="UniProtKB-KW"/>
</dbReference>
<protein>
    <recommendedName>
        <fullName evidence="5">GTP cyclohydrolase 1</fullName>
        <ecNumber evidence="4">3.5.4.16</ecNumber>
    </recommendedName>
    <alternativeName>
        <fullName evidence="10">GTP cyclohydrolase I</fullName>
    </alternativeName>
</protein>
<dbReference type="Proteomes" id="UP000278807">
    <property type="component" value="Unassembled WGS sequence"/>
</dbReference>
<keyword evidence="9" id="KW-0342">GTP-binding</keyword>
<dbReference type="GO" id="GO:0005737">
    <property type="term" value="C:cytoplasm"/>
    <property type="evidence" value="ECO:0007669"/>
    <property type="project" value="TreeGrafter"/>
</dbReference>
<dbReference type="PANTHER" id="PTHR11109">
    <property type="entry name" value="GTP CYCLOHYDROLASE I"/>
    <property type="match status" value="1"/>
</dbReference>
<keyword evidence="7" id="KW-0378">Hydrolase</keyword>
<organism evidence="15">
    <name type="scientific">Rodentolepis nana</name>
    <name type="common">Dwarf tapeworm</name>
    <name type="synonym">Hymenolepis nana</name>
    <dbReference type="NCBI Taxonomy" id="102285"/>
    <lineage>
        <taxon>Eukaryota</taxon>
        <taxon>Metazoa</taxon>
        <taxon>Spiralia</taxon>
        <taxon>Lophotrochozoa</taxon>
        <taxon>Platyhelminthes</taxon>
        <taxon>Cestoda</taxon>
        <taxon>Eucestoda</taxon>
        <taxon>Cyclophyllidea</taxon>
        <taxon>Hymenolepididae</taxon>
        <taxon>Rodentolepis</taxon>
    </lineage>
</organism>
<keyword evidence="6" id="KW-0547">Nucleotide-binding</keyword>
<dbReference type="OrthoDB" id="4966at2759"/>
<evidence type="ECO:0000256" key="6">
    <source>
        <dbReference type="ARBA" id="ARBA00022741"/>
    </source>
</evidence>
<dbReference type="NCBIfam" id="TIGR00063">
    <property type="entry name" value="folE"/>
    <property type="match status" value="1"/>
</dbReference>
<accession>A0A0R3T8P5</accession>
<evidence type="ECO:0000313" key="14">
    <source>
        <dbReference type="Proteomes" id="UP000278807"/>
    </source>
</evidence>
<evidence type="ECO:0000256" key="10">
    <source>
        <dbReference type="ARBA" id="ARBA00030854"/>
    </source>
</evidence>
<reference evidence="15" key="1">
    <citation type="submission" date="2017-02" db="UniProtKB">
        <authorList>
            <consortium name="WormBaseParasite"/>
        </authorList>
    </citation>
    <scope>IDENTIFICATION</scope>
</reference>
<dbReference type="Gene3D" id="3.30.1130.10">
    <property type="match status" value="1"/>
</dbReference>
<dbReference type="UniPathway" id="UPA00848">
    <property type="reaction ID" value="UER00151"/>
</dbReference>
<comment type="pathway">
    <text evidence="2">Cofactor biosynthesis; 7,8-dihydroneopterin triphosphate biosynthesis; 7,8-dihydroneopterin triphosphate from GTP: step 1/1.</text>
</comment>
<dbReference type="WBParaSite" id="HNAJ_0000343301-mRNA-1">
    <property type="protein sequence ID" value="HNAJ_0000343301-mRNA-1"/>
    <property type="gene ID" value="HNAJ_0000343301"/>
</dbReference>
<feature type="domain" description="GTP cyclohydrolase I" evidence="12">
    <location>
        <begin position="108"/>
        <end position="282"/>
    </location>
</feature>
<dbReference type="SUPFAM" id="SSF55620">
    <property type="entry name" value="Tetrahydrobiopterin biosynthesis enzymes-like"/>
    <property type="match status" value="1"/>
</dbReference>
<dbReference type="NCBIfam" id="NF006825">
    <property type="entry name" value="PRK09347.1-2"/>
    <property type="match status" value="1"/>
</dbReference>
<dbReference type="Gene3D" id="1.10.286.10">
    <property type="match status" value="1"/>
</dbReference>
<dbReference type="CDD" id="cd00642">
    <property type="entry name" value="GTP_cyclohydro1"/>
    <property type="match status" value="1"/>
</dbReference>
<sequence>MLRYSVSHVLKLMDGQNNLISENEETKAERLEHFRRNDTSKSLVFVSPYDSRPNSPSHQGSELKKEDNLSSEMVIKTKDASASEVMDKQRDLDATIGEKGRLNRLIDAYSIILTSVGEDVNREGLLKTPERAAKAMLYFTKGYKECLDEVLNHAIFNENHEEMVIVKDIEMYSMCEHHMVPFMGKVTVGYLPNGKVIGLSKIARIVELYSRRLQVQERLTRQIAEALDAALDPKGVGVVIEAAHMCMVTRGVQKVNASTVTMAMLGELEKNPKMHRDFMTLIGKH</sequence>
<dbReference type="FunFam" id="3.30.1130.10:FF:000012">
    <property type="entry name" value="GTP cyclohydrolase 1"/>
    <property type="match status" value="1"/>
</dbReference>
<dbReference type="HAMAP" id="MF_00223">
    <property type="entry name" value="FolE"/>
    <property type="match status" value="1"/>
</dbReference>
<evidence type="ECO:0000256" key="9">
    <source>
        <dbReference type="ARBA" id="ARBA00023134"/>
    </source>
</evidence>
<keyword evidence="8" id="KW-0783">Tetrahydrobiopterin biosynthesis</keyword>
<evidence type="ECO:0000256" key="4">
    <source>
        <dbReference type="ARBA" id="ARBA00012715"/>
    </source>
</evidence>
<evidence type="ECO:0000313" key="15">
    <source>
        <dbReference type="WBParaSite" id="HNAJ_0000343301-mRNA-1"/>
    </source>
</evidence>
<evidence type="ECO:0000256" key="3">
    <source>
        <dbReference type="ARBA" id="ARBA00008085"/>
    </source>
</evidence>
<evidence type="ECO:0000256" key="2">
    <source>
        <dbReference type="ARBA" id="ARBA00005080"/>
    </source>
</evidence>
<dbReference type="NCBIfam" id="NF006826">
    <property type="entry name" value="PRK09347.1-3"/>
    <property type="match status" value="1"/>
</dbReference>
<name>A0A0R3T8P5_RODNA</name>
<dbReference type="InterPro" id="IPR020602">
    <property type="entry name" value="GTP_CycHdrlase_I_dom"/>
</dbReference>
<dbReference type="GO" id="GO:0046654">
    <property type="term" value="P:tetrahydrofolate biosynthetic process"/>
    <property type="evidence" value="ECO:0007669"/>
    <property type="project" value="InterPro"/>
</dbReference>
<evidence type="ECO:0000256" key="8">
    <source>
        <dbReference type="ARBA" id="ARBA00023007"/>
    </source>
</evidence>
<evidence type="ECO:0000256" key="5">
    <source>
        <dbReference type="ARBA" id="ARBA00017272"/>
    </source>
</evidence>
<dbReference type="PROSITE" id="PS00859">
    <property type="entry name" value="GTP_CYCLOHYDROL_1_1"/>
    <property type="match status" value="1"/>
</dbReference>
<comment type="catalytic activity">
    <reaction evidence="1">
        <text>GTP + H2O = 7,8-dihydroneopterin 3'-triphosphate + formate + H(+)</text>
        <dbReference type="Rhea" id="RHEA:17473"/>
        <dbReference type="ChEBI" id="CHEBI:15377"/>
        <dbReference type="ChEBI" id="CHEBI:15378"/>
        <dbReference type="ChEBI" id="CHEBI:15740"/>
        <dbReference type="ChEBI" id="CHEBI:37565"/>
        <dbReference type="ChEBI" id="CHEBI:58462"/>
        <dbReference type="EC" id="3.5.4.16"/>
    </reaction>
</comment>
<feature type="region of interest" description="Disordered" evidence="11">
    <location>
        <begin position="45"/>
        <end position="71"/>
    </location>
</feature>
<dbReference type="GO" id="GO:0005525">
    <property type="term" value="F:GTP binding"/>
    <property type="evidence" value="ECO:0007669"/>
    <property type="project" value="UniProtKB-KW"/>
</dbReference>
<dbReference type="Pfam" id="PF01227">
    <property type="entry name" value="GTP_cyclohydroI"/>
    <property type="match status" value="1"/>
</dbReference>
<dbReference type="PROSITE" id="PS00860">
    <property type="entry name" value="GTP_CYCLOHYDROL_1_2"/>
    <property type="match status" value="1"/>
</dbReference>
<evidence type="ECO:0000256" key="1">
    <source>
        <dbReference type="ARBA" id="ARBA00001052"/>
    </source>
</evidence>